<dbReference type="SUPFAM" id="SSF49854">
    <property type="entry name" value="Spermadhesin, CUB domain"/>
    <property type="match status" value="5"/>
</dbReference>
<dbReference type="Gene3D" id="2.60.120.290">
    <property type="entry name" value="Spermadhesin, CUB domain"/>
    <property type="match status" value="5"/>
</dbReference>
<evidence type="ECO:0000256" key="2">
    <source>
        <dbReference type="ARBA" id="ARBA00004498"/>
    </source>
</evidence>
<evidence type="ECO:0000256" key="14">
    <source>
        <dbReference type="PROSITE-ProRule" id="PRU00059"/>
    </source>
</evidence>
<accession>A0A2T7PRG5</accession>
<evidence type="ECO:0000256" key="6">
    <source>
        <dbReference type="ARBA" id="ARBA00022536"/>
    </source>
</evidence>
<feature type="domain" description="CUB" evidence="18">
    <location>
        <begin position="223"/>
        <end position="334"/>
    </location>
</feature>
<dbReference type="PRINTS" id="PR00258">
    <property type="entry name" value="SPERACTRCPTR"/>
</dbReference>
<feature type="domain" description="CUB" evidence="18">
    <location>
        <begin position="625"/>
        <end position="694"/>
    </location>
</feature>
<dbReference type="FunFam" id="2.10.25.10:FF:000240">
    <property type="entry name" value="Vitamin K-dependent protein S"/>
    <property type="match status" value="1"/>
</dbReference>
<feature type="disulfide bond" evidence="14">
    <location>
        <begin position="625"/>
        <end position="652"/>
    </location>
</feature>
<keyword evidence="13" id="KW-0325">Glycoprotein</keyword>
<feature type="domain" description="EGF-like" evidence="19">
    <location>
        <begin position="1920"/>
        <end position="1960"/>
    </location>
</feature>
<evidence type="ECO:0000256" key="16">
    <source>
        <dbReference type="PROSITE-ProRule" id="PRU00196"/>
    </source>
</evidence>
<dbReference type="PANTHER" id="PTHR24050:SF28">
    <property type="entry name" value="UROMODULIN-LIKE"/>
    <property type="match status" value="1"/>
</dbReference>
<dbReference type="PROSITE" id="PS50287">
    <property type="entry name" value="SRCR_2"/>
    <property type="match status" value="2"/>
</dbReference>
<evidence type="ECO:0000256" key="4">
    <source>
        <dbReference type="ARBA" id="ARBA00022525"/>
    </source>
</evidence>
<gene>
    <name evidence="23" type="ORF">C0Q70_02984</name>
</gene>
<evidence type="ECO:0000259" key="22">
    <source>
        <dbReference type="PROSITE" id="PS51220"/>
    </source>
</evidence>
<feature type="disulfide bond" evidence="16">
    <location>
        <begin position="188"/>
        <end position="198"/>
    </location>
</feature>
<evidence type="ECO:0000313" key="24">
    <source>
        <dbReference type="Proteomes" id="UP000245119"/>
    </source>
</evidence>
<keyword evidence="7 17" id="KW-0812">Transmembrane</keyword>
<dbReference type="PROSITE" id="PS50856">
    <property type="entry name" value="AMOP"/>
    <property type="match status" value="1"/>
</dbReference>
<feature type="domain" description="EGF-like" evidence="19">
    <location>
        <begin position="1829"/>
        <end position="1866"/>
    </location>
</feature>
<keyword evidence="9" id="KW-0677">Repeat</keyword>
<dbReference type="InterPro" id="IPR005533">
    <property type="entry name" value="AMOP_dom"/>
</dbReference>
<dbReference type="PROSITE" id="PS01186">
    <property type="entry name" value="EGF_2"/>
    <property type="match status" value="4"/>
</dbReference>
<evidence type="ECO:0000256" key="9">
    <source>
        <dbReference type="ARBA" id="ARBA00022737"/>
    </source>
</evidence>
<dbReference type="PROSITE" id="PS01180">
    <property type="entry name" value="CUB"/>
    <property type="match status" value="5"/>
</dbReference>
<feature type="disulfide bond" evidence="16">
    <location>
        <begin position="64"/>
        <end position="125"/>
    </location>
</feature>
<dbReference type="CDD" id="cd11304">
    <property type="entry name" value="Cadherin_repeat"/>
    <property type="match status" value="1"/>
</dbReference>
<evidence type="ECO:0000256" key="10">
    <source>
        <dbReference type="ARBA" id="ARBA00022989"/>
    </source>
</evidence>
<feature type="domain" description="EGF-like" evidence="19">
    <location>
        <begin position="1878"/>
        <end position="1918"/>
    </location>
</feature>
<dbReference type="SMART" id="SM00539">
    <property type="entry name" value="NIDO"/>
    <property type="match status" value="1"/>
</dbReference>
<feature type="transmembrane region" description="Helical" evidence="17">
    <location>
        <begin position="2276"/>
        <end position="2299"/>
    </location>
</feature>
<keyword evidence="6 15" id="KW-0245">EGF-like domain</keyword>
<dbReference type="Pfam" id="PF06119">
    <property type="entry name" value="NIDO"/>
    <property type="match status" value="1"/>
</dbReference>
<dbReference type="InterPro" id="IPR000859">
    <property type="entry name" value="CUB_dom"/>
</dbReference>
<keyword evidence="4" id="KW-0964">Secreted</keyword>
<dbReference type="InterPro" id="IPR035914">
    <property type="entry name" value="Sperma_CUB_dom_sf"/>
</dbReference>
<feature type="domain" description="AMOP" evidence="21">
    <location>
        <begin position="1003"/>
        <end position="1147"/>
    </location>
</feature>
<feature type="domain" description="CUB" evidence="18">
    <location>
        <begin position="346"/>
        <end position="457"/>
    </location>
</feature>
<comment type="subcellular location">
    <subcellularLocation>
        <location evidence="1">Membrane</location>
        <topology evidence="1">Single-pass membrane protein</topology>
    </subcellularLocation>
    <subcellularLocation>
        <location evidence="2">Secreted</location>
        <location evidence="2">Extracellular space</location>
        <location evidence="2">Extracellular matrix</location>
    </subcellularLocation>
</comment>
<feature type="transmembrane region" description="Helical" evidence="17">
    <location>
        <begin position="2306"/>
        <end position="2327"/>
    </location>
</feature>
<comment type="caution">
    <text evidence="23">The sequence shown here is derived from an EMBL/GenBank/DDBJ whole genome shotgun (WGS) entry which is preliminary data.</text>
</comment>
<dbReference type="CDD" id="cd00041">
    <property type="entry name" value="CUB"/>
    <property type="match status" value="4"/>
</dbReference>
<feature type="domain" description="SRCR" evidence="20">
    <location>
        <begin position="25"/>
        <end position="126"/>
    </location>
</feature>
<evidence type="ECO:0000256" key="5">
    <source>
        <dbReference type="ARBA" id="ARBA00022530"/>
    </source>
</evidence>
<evidence type="ECO:0000313" key="23">
    <source>
        <dbReference type="EMBL" id="PVD36014.1"/>
    </source>
</evidence>
<feature type="domain" description="NIDO" evidence="22">
    <location>
        <begin position="856"/>
        <end position="1003"/>
    </location>
</feature>
<dbReference type="PROSITE" id="PS00010">
    <property type="entry name" value="ASX_HYDROXYL"/>
    <property type="match status" value="7"/>
</dbReference>
<evidence type="ECO:0000259" key="20">
    <source>
        <dbReference type="PROSITE" id="PS50287"/>
    </source>
</evidence>
<dbReference type="STRING" id="400727.A0A2T7PRG5"/>
<dbReference type="PROSITE" id="PS01187">
    <property type="entry name" value="EGF_CA"/>
    <property type="match status" value="5"/>
</dbReference>
<comment type="similarity">
    <text evidence="3">Belongs to the fibulin family.</text>
</comment>
<dbReference type="SMART" id="SM00202">
    <property type="entry name" value="SR"/>
    <property type="match status" value="1"/>
</dbReference>
<evidence type="ECO:0000256" key="17">
    <source>
        <dbReference type="SAM" id="Phobius"/>
    </source>
</evidence>
<dbReference type="SMART" id="SM00042">
    <property type="entry name" value="CUB"/>
    <property type="match status" value="4"/>
</dbReference>
<dbReference type="InterPro" id="IPR049883">
    <property type="entry name" value="NOTCH1_EGF-like"/>
</dbReference>
<feature type="domain" description="EGF-like" evidence="19">
    <location>
        <begin position="1787"/>
        <end position="1825"/>
    </location>
</feature>
<keyword evidence="11 17" id="KW-0472">Membrane</keyword>
<organism evidence="23 24">
    <name type="scientific">Pomacea canaliculata</name>
    <name type="common">Golden apple snail</name>
    <dbReference type="NCBI Taxonomy" id="400727"/>
    <lineage>
        <taxon>Eukaryota</taxon>
        <taxon>Metazoa</taxon>
        <taxon>Spiralia</taxon>
        <taxon>Lophotrochozoa</taxon>
        <taxon>Mollusca</taxon>
        <taxon>Gastropoda</taxon>
        <taxon>Caenogastropoda</taxon>
        <taxon>Architaenioglossa</taxon>
        <taxon>Ampullarioidea</taxon>
        <taxon>Ampullariidae</taxon>
        <taxon>Pomacea</taxon>
    </lineage>
</organism>
<dbReference type="PANTHER" id="PTHR24050">
    <property type="entry name" value="PA14 DOMAIN-CONTAINING PROTEIN"/>
    <property type="match status" value="1"/>
</dbReference>
<dbReference type="InterPro" id="IPR036772">
    <property type="entry name" value="SRCR-like_dom_sf"/>
</dbReference>
<dbReference type="Gene3D" id="2.10.25.10">
    <property type="entry name" value="Laminin"/>
    <property type="match status" value="10"/>
</dbReference>
<evidence type="ECO:0000256" key="1">
    <source>
        <dbReference type="ARBA" id="ARBA00004167"/>
    </source>
</evidence>
<dbReference type="EMBL" id="PZQS01000002">
    <property type="protein sequence ID" value="PVD36014.1"/>
    <property type="molecule type" value="Genomic_DNA"/>
</dbReference>
<sequence length="2342" mass="257925">MRGAVPLGDTAAHGTMHLHTVDNDVRLVDGPSAHEGRVEIFKDGVWLSVCHSYISSYSFGGVVCRQAGYPANGAALYYANSYGPAPGEILKMYIICNGQETSLSDCSFSPMNQNCDPQYTLGISCDTGVWGSVIEQNFDYVQPIIAANIVCRTLFGSSYGGSAVPAQEAALRFGIVRRRAIHMINPVCEGNEKSLLNCSYYTRAYETLETSFAVVCKKVPEGCNGYVAASTGTITSPGFPEGAEYVDDTDCVWKIVNKNGRIQLSFTNLQINTSLSTSKNILQVVDSDSYNSIAYVQTPVTLGTWQSSGNALYLWNRAQSGTRGIQFQASWDIPPCFQRLYGYATLQSPGYPNQYQPNLNCTYEIVKRKGVRIKFTFYNFVLGDQQDGVCQDALEIFDGDSFSSPTVGSPLCGTTSSFDLVTTNQTSTTVLVRFTSDAVNTSVEQGYYGYISEWEPDPLRPGNYTEDSGSFKTPGYPDVYNDEEDVIWTITTKPYKTITLTFQDFELGPCCSNMITSLDGTISSPNDLEFNTSSADCTYIIRQQPGYYIRIHFSSISFERDAKCRNYIEIHDGSTEFFPMLGQKYCGLSLPPPLTSTQNMVFMKFNTQTGYNNFSLTYSSHPQECSQSLLTDSEGSFTSPGFPLGFPFNTYCVWTIRVDDTEAVIELTFDDFSVGYVGTQCQYAFVRVYNSAIVDANSVLTTQSTHVLQLVRNYPATKADVNRKQSHCRSQRLRVTGQRQRLSSVIHREKTRRSENYQKIMSKSLRFYPYGDSAGDGILGQSLFETLTITFQDNGFPFGENELDAVGRDGILSLRRIAYGLCLTRTRKVVCAYCAYISNEQSLVWTSLGTNIHVCPFYVGVYYHLYDNTATDSTVLDKATYDVQDFTRSMTFQASVVIVVTWDRVQQYFPSVDYKPTNMGDATFQVALVTDWSESYALVQYRVGHMTWRYPGRWYSIQMGVAKGEITTFQPNVYSGTELAYEIDSFYGNSGYKGYWVYQLGKIPASYTKTCQAWLRRNKNLKKQREAGFAALPKCPCSRRGIFRAVVRQWRFHRRDERNQFECVILNVARTGQFAPFGKECCYSTNPLKPDTLDMLITSPPFAGAALAFNPLVFAQEKLYDAEDRIPHVACCEHGTNKQCRRYYNLRPIGKCDPNPAMQWTPLYGDPQITTMDGRRYLYNGLAEITLVKINTSNVSFTLQARTQRAELRLGTPTNGTVFTAVGAEENGVRVFLQIDPNTNTSISLQIYIRMKALVIGIAMPHNFQTLTKGMLGNFNGDETDDFILPSGERLNNSLSERQIFNLFANKWLVNANNSVMRYEARMGPADFYRQDFQPVFLDEVDPSRLTQAKNLCGDTNMPCIYDFLATGDESFAFQTSDLRNLSDILIQQSKNTAPVLQVPEAVYVTIHVVAAFVVTGVDPDVSDSLTYRLLDDANGILRIDQSTGEVSVNMTSLTPFKIEIYAVDSVGTQSPVESIPIVACSGCSGHGTCNMSDTRDVLGDHDFQFAVCRCGPAWAGDNCELDKDGCSDSPCHPLRTCTDIPASRQGDSDIGYTCSACPQGFFMKNDSKDCFDVDECLISTLHGCDMICTNTYGSYECSCQEGYRLSTNGHSCTDVNECIERTHDCQQICTNTAGGFQCECEAGYTYDSTSKSCTVNADFPQVCRTSTCSQGCRVITDAAKISRPQCFCYLGYDLDVRDNATCVDRDECRDKVCDQVCNNTAGGFSCSCYDGFALNKDERTCSACPYLKYGPECRQTCTCSGRSVACHPVRGCVCQDGWTGTTCADDVDECVENPDVCGSDQTCVNNKGSYSCVCRSGYASDDSGVCRDIDECTTDIPCKENQQCNNIPGGYYCSCNPGYTKRNKGSNYILLYAEKRNVNECAANRGDCQHDCVNVLGSFNCECKYGYRLNADRKTCTEDIDECTTGLANCSHNCTNTPDSFTCSCPVGKKLDNDGLTCSTCLPGTFGPNCTQVCACAAGAERCDAVSGCVCRQGWEGEKCDKDVDECQQRTLPANCTGANVECVNTNGGYTCRCRQGYAADNNGVCQDINECSEPVCDQNCNNTIGSYVCTCDNGFYWNTTTLTCKDVDECATLETNVCTQRCENTAGSFRCSCNVTGYILNNDGFTCRLPAMNSEATQTPWTEVTSLSTDLTKVTSLSTDLTKVTSLSTDLTKVTSLSTDLTKVTSLSTDDLTDVTSLSTDNLTDVTSLNTDNLTDVTSLSTDNLTDVTSLNTDNSTEESATPFASVTSKANDTDLSTDVSNTTATAELTTGQIAGIVVGSVGGVAVVATAVGFVVLKKNAQVSYCLCLGSLLVIQRSLLLLQLACAYEQPLHSLLAQVT</sequence>
<dbReference type="InterPro" id="IPR001190">
    <property type="entry name" value="SRCR"/>
</dbReference>
<dbReference type="FunFam" id="3.10.250.10:FF:000016">
    <property type="entry name" value="Scavenger receptor cysteine-rich protein type 12"/>
    <property type="match status" value="1"/>
</dbReference>
<dbReference type="PROSITE" id="PS51220">
    <property type="entry name" value="NIDO"/>
    <property type="match status" value="1"/>
</dbReference>
<feature type="domain" description="EGF-like" evidence="19">
    <location>
        <begin position="2004"/>
        <end position="2048"/>
    </location>
</feature>
<dbReference type="InterPro" id="IPR018097">
    <property type="entry name" value="EGF_Ca-bd_CS"/>
</dbReference>
<feature type="domain" description="SRCR" evidence="20">
    <location>
        <begin position="128"/>
        <end position="217"/>
    </location>
</feature>
<protein>
    <recommendedName>
        <fullName evidence="25">Cubilin</fullName>
    </recommendedName>
</protein>
<dbReference type="FunFam" id="2.10.25.10:FF:000005">
    <property type="entry name" value="Fibrillin 2"/>
    <property type="match status" value="1"/>
</dbReference>
<keyword evidence="8" id="KW-0732">Signal</keyword>
<evidence type="ECO:0000259" key="18">
    <source>
        <dbReference type="PROSITE" id="PS01180"/>
    </source>
</evidence>
<feature type="disulfide bond" evidence="16">
    <location>
        <begin position="96"/>
        <end position="106"/>
    </location>
</feature>
<evidence type="ECO:0008006" key="25">
    <source>
        <dbReference type="Google" id="ProtNLM"/>
    </source>
</evidence>
<evidence type="ECO:0000256" key="15">
    <source>
        <dbReference type="PROSITE-ProRule" id="PRU00076"/>
    </source>
</evidence>
<dbReference type="Gene3D" id="2.90.20.10">
    <property type="entry name" value="Plasmodium vivax P25 domain"/>
    <property type="match status" value="1"/>
</dbReference>
<keyword evidence="10 17" id="KW-1133">Transmembrane helix</keyword>
<proteinExistence type="inferred from homology"/>
<dbReference type="GO" id="GO:0016020">
    <property type="term" value="C:membrane"/>
    <property type="evidence" value="ECO:0007669"/>
    <property type="project" value="UniProtKB-SubCell"/>
</dbReference>
<comment type="caution">
    <text evidence="16">Lacks conserved residue(s) required for the propagation of feature annotation.</text>
</comment>
<dbReference type="SUPFAM" id="SSF57184">
    <property type="entry name" value="Growth factor receptor domain"/>
    <property type="match status" value="3"/>
</dbReference>
<dbReference type="PROSITE" id="PS00022">
    <property type="entry name" value="EGF_1"/>
    <property type="match status" value="1"/>
</dbReference>
<dbReference type="SMART" id="SM00179">
    <property type="entry name" value="EGF_CA"/>
    <property type="match status" value="11"/>
</dbReference>
<dbReference type="InterPro" id="IPR003886">
    <property type="entry name" value="NIDO_dom"/>
</dbReference>
<dbReference type="Pfam" id="PF00431">
    <property type="entry name" value="CUB"/>
    <property type="match status" value="5"/>
</dbReference>
<dbReference type="Pfam" id="PF07645">
    <property type="entry name" value="EGF_CA"/>
    <property type="match status" value="8"/>
</dbReference>
<evidence type="ECO:0000259" key="21">
    <source>
        <dbReference type="PROSITE" id="PS50856"/>
    </source>
</evidence>
<evidence type="ECO:0000259" key="19">
    <source>
        <dbReference type="PROSITE" id="PS50026"/>
    </source>
</evidence>
<dbReference type="Pfam" id="PF00530">
    <property type="entry name" value="SRCR"/>
    <property type="match status" value="1"/>
</dbReference>
<keyword evidence="24" id="KW-1185">Reference proteome</keyword>
<evidence type="ECO:0000256" key="3">
    <source>
        <dbReference type="ARBA" id="ARBA00006127"/>
    </source>
</evidence>
<dbReference type="Pfam" id="PF12662">
    <property type="entry name" value="cEGF"/>
    <property type="match status" value="1"/>
</dbReference>
<keyword evidence="5" id="KW-0272">Extracellular matrix</keyword>
<dbReference type="SUPFAM" id="SSF57196">
    <property type="entry name" value="EGF/Laminin"/>
    <property type="match status" value="3"/>
</dbReference>
<evidence type="ECO:0000256" key="13">
    <source>
        <dbReference type="ARBA" id="ARBA00023180"/>
    </source>
</evidence>
<name>A0A2T7PRG5_POMCA</name>
<evidence type="ECO:0000256" key="12">
    <source>
        <dbReference type="ARBA" id="ARBA00023157"/>
    </source>
</evidence>
<feature type="domain" description="CUB" evidence="18">
    <location>
        <begin position="511"/>
        <end position="621"/>
    </location>
</feature>
<dbReference type="Proteomes" id="UP000245119">
    <property type="component" value="Linkage Group LG2"/>
</dbReference>
<dbReference type="InterPro" id="IPR001881">
    <property type="entry name" value="EGF-like_Ca-bd_dom"/>
</dbReference>
<feature type="domain" description="CUB" evidence="18">
    <location>
        <begin position="460"/>
        <end position="510"/>
    </location>
</feature>
<dbReference type="FunFam" id="2.10.25.10:FF:000014">
    <property type="entry name" value="Latent-transforming growth factor beta-binding protein 3"/>
    <property type="match status" value="1"/>
</dbReference>
<evidence type="ECO:0000256" key="8">
    <source>
        <dbReference type="ARBA" id="ARBA00022729"/>
    </source>
</evidence>
<dbReference type="CDD" id="cd00054">
    <property type="entry name" value="EGF_CA"/>
    <property type="match status" value="7"/>
</dbReference>
<dbReference type="InterPro" id="IPR009030">
    <property type="entry name" value="Growth_fac_rcpt_cys_sf"/>
</dbReference>
<dbReference type="PROSITE" id="PS50026">
    <property type="entry name" value="EGF_3"/>
    <property type="match status" value="5"/>
</dbReference>
<dbReference type="GO" id="GO:0005509">
    <property type="term" value="F:calcium ion binding"/>
    <property type="evidence" value="ECO:0007669"/>
    <property type="project" value="InterPro"/>
</dbReference>
<dbReference type="SMART" id="SM00181">
    <property type="entry name" value="EGF"/>
    <property type="match status" value="15"/>
</dbReference>
<evidence type="ECO:0000256" key="7">
    <source>
        <dbReference type="ARBA" id="ARBA00022692"/>
    </source>
</evidence>
<dbReference type="InterPro" id="IPR026823">
    <property type="entry name" value="cEGF"/>
</dbReference>
<keyword evidence="12 16" id="KW-1015">Disulfide bond</keyword>
<evidence type="ECO:0000256" key="11">
    <source>
        <dbReference type="ARBA" id="ARBA00023136"/>
    </source>
</evidence>
<dbReference type="Gene3D" id="3.10.250.10">
    <property type="entry name" value="SRCR-like domain"/>
    <property type="match status" value="2"/>
</dbReference>
<dbReference type="SUPFAM" id="SSF56487">
    <property type="entry name" value="SRCR-like"/>
    <property type="match status" value="1"/>
</dbReference>
<dbReference type="InterPro" id="IPR000152">
    <property type="entry name" value="EGF-type_Asp/Asn_hydroxyl_site"/>
</dbReference>
<dbReference type="GO" id="GO:0007160">
    <property type="term" value="P:cell-matrix adhesion"/>
    <property type="evidence" value="ECO:0007669"/>
    <property type="project" value="InterPro"/>
</dbReference>
<dbReference type="OrthoDB" id="5966313at2759"/>
<dbReference type="InterPro" id="IPR052235">
    <property type="entry name" value="Nephronectin_domain"/>
</dbReference>
<dbReference type="InterPro" id="IPR000742">
    <property type="entry name" value="EGF"/>
</dbReference>
<reference evidence="23 24" key="1">
    <citation type="submission" date="2018-04" db="EMBL/GenBank/DDBJ databases">
        <title>The genome of golden apple snail Pomacea canaliculata provides insight into stress tolerance and invasive adaptation.</title>
        <authorList>
            <person name="Liu C."/>
            <person name="Liu B."/>
            <person name="Ren Y."/>
            <person name="Zhang Y."/>
            <person name="Wang H."/>
            <person name="Li S."/>
            <person name="Jiang F."/>
            <person name="Yin L."/>
            <person name="Zhang G."/>
            <person name="Qian W."/>
            <person name="Fan W."/>
        </authorList>
    </citation>
    <scope>NUCLEOTIDE SEQUENCE [LARGE SCALE GENOMIC DNA]</scope>
    <source>
        <strain evidence="23">SZHN2017</strain>
        <tissue evidence="23">Muscle</tissue>
    </source>
</reference>